<dbReference type="GO" id="GO:0031625">
    <property type="term" value="F:ubiquitin protein ligase binding"/>
    <property type="evidence" value="ECO:0007669"/>
    <property type="project" value="TreeGrafter"/>
</dbReference>
<dbReference type="Gene3D" id="2.60.40.640">
    <property type="match status" value="1"/>
</dbReference>
<dbReference type="Proteomes" id="UP000193642">
    <property type="component" value="Unassembled WGS sequence"/>
</dbReference>
<evidence type="ECO:0000256" key="1">
    <source>
        <dbReference type="SAM" id="MobiDB-lite"/>
    </source>
</evidence>
<dbReference type="InterPro" id="IPR011022">
    <property type="entry name" value="Arrestin_C-like"/>
</dbReference>
<feature type="compositionally biased region" description="Basic and acidic residues" evidence="1">
    <location>
        <begin position="563"/>
        <end position="577"/>
    </location>
</feature>
<dbReference type="GO" id="GO:0030674">
    <property type="term" value="F:protein-macromolecule adaptor activity"/>
    <property type="evidence" value="ECO:0007669"/>
    <property type="project" value="TreeGrafter"/>
</dbReference>
<dbReference type="InterPro" id="IPR011021">
    <property type="entry name" value="Arrestin-like_N"/>
</dbReference>
<feature type="domain" description="Arrestin C-terminal-like" evidence="2">
    <location>
        <begin position="199"/>
        <end position="407"/>
    </location>
</feature>
<feature type="compositionally biased region" description="Low complexity" evidence="1">
    <location>
        <begin position="309"/>
        <end position="327"/>
    </location>
</feature>
<dbReference type="SMART" id="SM01017">
    <property type="entry name" value="Arrestin_C"/>
    <property type="match status" value="1"/>
</dbReference>
<dbReference type="PANTHER" id="PTHR11188:SF17">
    <property type="entry name" value="FI21816P1"/>
    <property type="match status" value="1"/>
</dbReference>
<dbReference type="GO" id="GO:0005886">
    <property type="term" value="C:plasma membrane"/>
    <property type="evidence" value="ECO:0007669"/>
    <property type="project" value="TreeGrafter"/>
</dbReference>
<feature type="region of interest" description="Disordered" evidence="1">
    <location>
        <begin position="558"/>
        <end position="594"/>
    </location>
</feature>
<dbReference type="AlphaFoldDB" id="A0A1Y2BPI5"/>
<feature type="compositionally biased region" description="Low complexity" evidence="1">
    <location>
        <begin position="336"/>
        <end position="356"/>
    </location>
</feature>
<dbReference type="InterPro" id="IPR014756">
    <property type="entry name" value="Ig_E-set"/>
</dbReference>
<dbReference type="InterPro" id="IPR014752">
    <property type="entry name" value="Arrestin-like_C"/>
</dbReference>
<gene>
    <name evidence="3" type="ORF">BCR33DRAFT_770148</name>
</gene>
<feature type="region of interest" description="Disordered" evidence="1">
    <location>
        <begin position="648"/>
        <end position="680"/>
    </location>
</feature>
<evidence type="ECO:0000313" key="4">
    <source>
        <dbReference type="Proteomes" id="UP000193642"/>
    </source>
</evidence>
<name>A0A1Y2BPI5_9FUNG</name>
<keyword evidence="4" id="KW-1185">Reference proteome</keyword>
<dbReference type="Pfam" id="PF00339">
    <property type="entry name" value="Arrestin_N"/>
    <property type="match status" value="1"/>
</dbReference>
<accession>A0A1Y2BPI5</accession>
<dbReference type="InterPro" id="IPR050357">
    <property type="entry name" value="Arrestin_domain-protein"/>
</dbReference>
<feature type="compositionally biased region" description="Polar residues" evidence="1">
    <location>
        <begin position="648"/>
        <end position="665"/>
    </location>
</feature>
<reference evidence="3 4" key="1">
    <citation type="submission" date="2016-07" db="EMBL/GenBank/DDBJ databases">
        <title>Pervasive Adenine N6-methylation of Active Genes in Fungi.</title>
        <authorList>
            <consortium name="DOE Joint Genome Institute"/>
            <person name="Mondo S.J."/>
            <person name="Dannebaum R.O."/>
            <person name="Kuo R.C."/>
            <person name="Labutti K."/>
            <person name="Haridas S."/>
            <person name="Kuo A."/>
            <person name="Salamov A."/>
            <person name="Ahrendt S.R."/>
            <person name="Lipzen A."/>
            <person name="Sullivan W."/>
            <person name="Andreopoulos W.B."/>
            <person name="Clum A."/>
            <person name="Lindquist E."/>
            <person name="Daum C."/>
            <person name="Ramamoorthy G.K."/>
            <person name="Gryganskyi A."/>
            <person name="Culley D."/>
            <person name="Magnuson J.K."/>
            <person name="James T.Y."/>
            <person name="O'Malley M.A."/>
            <person name="Stajich J.E."/>
            <person name="Spatafora J.W."/>
            <person name="Visel A."/>
            <person name="Grigoriev I.V."/>
        </authorList>
    </citation>
    <scope>NUCLEOTIDE SEQUENCE [LARGE SCALE GENOMIC DNA]</scope>
    <source>
        <strain evidence="3 4">JEL800</strain>
    </source>
</reference>
<comment type="caution">
    <text evidence="3">The sequence shown here is derived from an EMBL/GenBank/DDBJ whole genome shotgun (WGS) entry which is preliminary data.</text>
</comment>
<dbReference type="GO" id="GO:0005829">
    <property type="term" value="C:cytosol"/>
    <property type="evidence" value="ECO:0007669"/>
    <property type="project" value="TreeGrafter"/>
</dbReference>
<dbReference type="EMBL" id="MCGO01000054">
    <property type="protein sequence ID" value="ORY36659.1"/>
    <property type="molecule type" value="Genomic_DNA"/>
</dbReference>
<proteinExistence type="predicted"/>
<dbReference type="OrthoDB" id="2333384at2759"/>
<evidence type="ECO:0000259" key="2">
    <source>
        <dbReference type="SMART" id="SM01017"/>
    </source>
</evidence>
<organism evidence="3 4">
    <name type="scientific">Rhizoclosmatium globosum</name>
    <dbReference type="NCBI Taxonomy" id="329046"/>
    <lineage>
        <taxon>Eukaryota</taxon>
        <taxon>Fungi</taxon>
        <taxon>Fungi incertae sedis</taxon>
        <taxon>Chytridiomycota</taxon>
        <taxon>Chytridiomycota incertae sedis</taxon>
        <taxon>Chytridiomycetes</taxon>
        <taxon>Chytridiales</taxon>
        <taxon>Chytriomycetaceae</taxon>
        <taxon>Rhizoclosmatium</taxon>
    </lineage>
</organism>
<sequence length="706" mass="77027">MPAARTEPPLSADIASFRIELDDSDGTVFFEPSQGIQGRAIVEITRTCSIASIQVQVQGIVSGGLSHTFVGPTLSATLPQPLPLSCHRRLFQDTITLFPSSTQPNTALSPGKHTWPFSFRVPPVSILPPTYRGKMGAVRYEALALLERSTSNFLMKAVSKKLVARREIPVRSIETRQGRRALETPVFKNVQIRGPRSRGDGPVVDLAVKMPRAGFYFDEQIPFTIDILNKTATGLIVTDVAIEERVTVIYMDRSTWGPITTTRIPYPYTEHVPSSQLNESRSFRLTLPPIEPGSPHPNIAQPSAPPVSPASDTPTTTSSAPSSIPSTHTIRRRRASSSLPSLIRPSSASTTTSTSTDNPPGLNPSFQTQPLKITHHLTFRIRPTSPSSTLLTPISIDIPITLITCRRESSLLYQSESLVSLVEEVEREEEDRQRRREGVERRRSIDTLPVYEVGEYDGREDVVEISYVHPPPGYDGVGGSSEDEIRAEVPNMRDASVASGRSTLTQSYRPPGDDVIALLPFTDNNPPSFRSLQQRDGDVGGTARLLRCVRSSFAVGEYGEEAAPPRDSRSPVGREDYNPEGMRAPRMMRQSSSRGSLRELFFGSGGGGAGSEAVSVDGSGVETLRSRQTRRLSSNVSLRDLFLEQGQQVEDGTRSRSWSVNSSPTVHDGQLPSAPHTLRRRGKWGFGGEGVGLVGLLFSGRNGGVA</sequence>
<feature type="region of interest" description="Disordered" evidence="1">
    <location>
        <begin position="285"/>
        <end position="368"/>
    </location>
</feature>
<protein>
    <recommendedName>
        <fullName evidence="2">Arrestin C-terminal-like domain-containing protein</fullName>
    </recommendedName>
</protein>
<dbReference type="SUPFAM" id="SSF81296">
    <property type="entry name" value="E set domains"/>
    <property type="match status" value="1"/>
</dbReference>
<evidence type="ECO:0000313" key="3">
    <source>
        <dbReference type="EMBL" id="ORY36659.1"/>
    </source>
</evidence>
<dbReference type="PANTHER" id="PTHR11188">
    <property type="entry name" value="ARRESTIN DOMAIN CONTAINING PROTEIN"/>
    <property type="match status" value="1"/>
</dbReference>
<dbReference type="GO" id="GO:0070086">
    <property type="term" value="P:ubiquitin-dependent endocytosis"/>
    <property type="evidence" value="ECO:0007669"/>
    <property type="project" value="TreeGrafter"/>
</dbReference>
<dbReference type="STRING" id="329046.A0A1Y2BPI5"/>